<protein>
    <submittedName>
        <fullName evidence="3">Uncharacterized protein</fullName>
    </submittedName>
</protein>
<feature type="region of interest" description="Disordered" evidence="1">
    <location>
        <begin position="119"/>
        <end position="200"/>
    </location>
</feature>
<dbReference type="EMBL" id="MZNU01000279">
    <property type="protein sequence ID" value="OWP01351.1"/>
    <property type="molecule type" value="Genomic_DNA"/>
</dbReference>
<feature type="signal peptide" evidence="2">
    <location>
        <begin position="1"/>
        <end position="18"/>
    </location>
</feature>
<reference evidence="3 4" key="1">
    <citation type="submission" date="2017-04" db="EMBL/GenBank/DDBJ databases">
        <title>Draft genome sequence of Marssonina coronaria NL1: causal agent of apple blotch.</title>
        <authorList>
            <person name="Cheng Q."/>
        </authorList>
    </citation>
    <scope>NUCLEOTIDE SEQUENCE [LARGE SCALE GENOMIC DNA]</scope>
    <source>
        <strain evidence="3 4">NL1</strain>
    </source>
</reference>
<dbReference type="Proteomes" id="UP000242519">
    <property type="component" value="Unassembled WGS sequence"/>
</dbReference>
<keyword evidence="2" id="KW-0732">Signal</keyword>
<gene>
    <name evidence="3" type="ORF">B2J93_2761</name>
</gene>
<evidence type="ECO:0000313" key="4">
    <source>
        <dbReference type="Proteomes" id="UP000242519"/>
    </source>
</evidence>
<comment type="caution">
    <text evidence="3">The sequence shown here is derived from an EMBL/GenBank/DDBJ whole genome shotgun (WGS) entry which is preliminary data.</text>
</comment>
<feature type="compositionally biased region" description="Low complexity" evidence="1">
    <location>
        <begin position="119"/>
        <end position="199"/>
    </location>
</feature>
<feature type="chain" id="PRO_5012533013" evidence="2">
    <location>
        <begin position="19"/>
        <end position="220"/>
    </location>
</feature>
<keyword evidence="4" id="KW-1185">Reference proteome</keyword>
<accession>A0A218YZV8</accession>
<sequence length="220" mass="21268">MKTTTFLVALASTSVVSASVAARDHGEHAADTTVPTPPTLTSIQLGPTESCLALCSADDVNCRASCVGGASANTDQVNQTYDCISACPQGDGSKAASDAYAVCKDACITSYYLVSQTPGVTPTPAPTSVSSVSTTATGSVSSSASDATKATASSTSSATSASGTGSRTAATSATSTRTSSASGTESAAATSSSPSSDAANGPSFVSAGSLAAIVLAFFAL</sequence>
<organism evidence="3 4">
    <name type="scientific">Diplocarpon coronariae</name>
    <dbReference type="NCBI Taxonomy" id="2795749"/>
    <lineage>
        <taxon>Eukaryota</taxon>
        <taxon>Fungi</taxon>
        <taxon>Dikarya</taxon>
        <taxon>Ascomycota</taxon>
        <taxon>Pezizomycotina</taxon>
        <taxon>Leotiomycetes</taxon>
        <taxon>Helotiales</taxon>
        <taxon>Drepanopezizaceae</taxon>
        <taxon>Diplocarpon</taxon>
    </lineage>
</organism>
<name>A0A218YZV8_9HELO</name>
<evidence type="ECO:0000313" key="3">
    <source>
        <dbReference type="EMBL" id="OWP01351.1"/>
    </source>
</evidence>
<evidence type="ECO:0000256" key="1">
    <source>
        <dbReference type="SAM" id="MobiDB-lite"/>
    </source>
</evidence>
<proteinExistence type="predicted"/>
<evidence type="ECO:0000256" key="2">
    <source>
        <dbReference type="SAM" id="SignalP"/>
    </source>
</evidence>
<dbReference type="InParanoid" id="A0A218YZV8"/>
<dbReference type="AlphaFoldDB" id="A0A218YZV8"/>
<dbReference type="STRING" id="503106.A0A218YZV8"/>
<dbReference type="OrthoDB" id="5597238at2759"/>